<organism evidence="3 4">
    <name type="scientific">Artemisia annua</name>
    <name type="common">Sweet wormwood</name>
    <dbReference type="NCBI Taxonomy" id="35608"/>
    <lineage>
        <taxon>Eukaryota</taxon>
        <taxon>Viridiplantae</taxon>
        <taxon>Streptophyta</taxon>
        <taxon>Embryophyta</taxon>
        <taxon>Tracheophyta</taxon>
        <taxon>Spermatophyta</taxon>
        <taxon>Magnoliopsida</taxon>
        <taxon>eudicotyledons</taxon>
        <taxon>Gunneridae</taxon>
        <taxon>Pentapetalae</taxon>
        <taxon>asterids</taxon>
        <taxon>campanulids</taxon>
        <taxon>Asterales</taxon>
        <taxon>Asteraceae</taxon>
        <taxon>Asteroideae</taxon>
        <taxon>Anthemideae</taxon>
        <taxon>Artemisiinae</taxon>
        <taxon>Artemisia</taxon>
    </lineage>
</organism>
<feature type="region of interest" description="Disordered" evidence="1">
    <location>
        <begin position="149"/>
        <end position="187"/>
    </location>
</feature>
<gene>
    <name evidence="3" type="ORF">CTI12_AA441000</name>
</gene>
<dbReference type="AlphaFoldDB" id="A0A2U1LQH9"/>
<name>A0A2U1LQH9_ARTAN</name>
<dbReference type="PANTHER" id="PTHR47212">
    <property type="entry name" value="ADHESIN-LIKE PROTEIN, PUTATIVE (DUF3741)-RELATED"/>
    <property type="match status" value="1"/>
</dbReference>
<evidence type="ECO:0000259" key="2">
    <source>
        <dbReference type="Pfam" id="PF14309"/>
    </source>
</evidence>
<evidence type="ECO:0000313" key="4">
    <source>
        <dbReference type="Proteomes" id="UP000245207"/>
    </source>
</evidence>
<accession>A0A2U1LQH9</accession>
<protein>
    <recommendedName>
        <fullName evidence="2">DUF4378 domain-containing protein</fullName>
    </recommendedName>
</protein>
<reference evidence="3 4" key="1">
    <citation type="journal article" date="2018" name="Mol. Plant">
        <title>The genome of Artemisia annua provides insight into the evolution of Asteraceae family and artemisinin biosynthesis.</title>
        <authorList>
            <person name="Shen Q."/>
            <person name="Zhang L."/>
            <person name="Liao Z."/>
            <person name="Wang S."/>
            <person name="Yan T."/>
            <person name="Shi P."/>
            <person name="Liu M."/>
            <person name="Fu X."/>
            <person name="Pan Q."/>
            <person name="Wang Y."/>
            <person name="Lv Z."/>
            <person name="Lu X."/>
            <person name="Zhang F."/>
            <person name="Jiang W."/>
            <person name="Ma Y."/>
            <person name="Chen M."/>
            <person name="Hao X."/>
            <person name="Li L."/>
            <person name="Tang Y."/>
            <person name="Lv G."/>
            <person name="Zhou Y."/>
            <person name="Sun X."/>
            <person name="Brodelius P.E."/>
            <person name="Rose J.K.C."/>
            <person name="Tang K."/>
        </authorList>
    </citation>
    <scope>NUCLEOTIDE SEQUENCE [LARGE SCALE GENOMIC DNA]</scope>
    <source>
        <strain evidence="4">cv. Huhao1</strain>
        <tissue evidence="3">Leaf</tissue>
    </source>
</reference>
<evidence type="ECO:0000313" key="3">
    <source>
        <dbReference type="EMBL" id="PWA51273.1"/>
    </source>
</evidence>
<feature type="compositionally biased region" description="Basic and acidic residues" evidence="1">
    <location>
        <begin position="437"/>
        <end position="451"/>
    </location>
</feature>
<feature type="domain" description="DUF4378" evidence="2">
    <location>
        <begin position="578"/>
        <end position="619"/>
    </location>
</feature>
<dbReference type="OrthoDB" id="770239at2759"/>
<comment type="caution">
    <text evidence="3">The sequence shown here is derived from an EMBL/GenBank/DDBJ whole genome shotgun (WGS) entry which is preliminary data.</text>
</comment>
<feature type="region of interest" description="Disordered" evidence="1">
    <location>
        <begin position="413"/>
        <end position="468"/>
    </location>
</feature>
<dbReference type="PANTHER" id="PTHR47212:SF17">
    <property type="entry name" value="DUF4378 DOMAIN-CONTAINING PROTEIN"/>
    <property type="match status" value="1"/>
</dbReference>
<sequence>MNLKLKKSDFLMAKRLKQRLAARQHKDRVGCMSGIVGIFDFRHGRITRRLLSDHTAYMNESTTGSLYPTSEGNSLTDSEEVHQQIESPNNVKNETTQTRVKELMEEEMQCDQAGDLEDLIDHQLPSKKTAQYHELEDFVNKLLIIHQEKNDEEEKPKSLERSSSLDHKKSNPVSEEHVPRKPRNFFKRRSKSHECISLNDNDITPPSITPNGFHHERSASHFSFTEIKKRLKNAMTRSPRHSGCREKPIVDGNSGWSSPNRDHFYSERFSRISNGVKRQDAVSRLSKSERKTGENMDFGETSDRVSNIYFEAKKHLSEMLNNENEHTELTVEDHSRSLGKLLAFPGYSSLSSGVSPQNEPMVNESQPSVTDAEHQKLEVLEEVHQAEDVVEICKPPLLEEIEVSDVPVMKNFQDSSEEDELSCSPTSPSGSSLSINRKSEEVESTSDDKTGKPSPISVLEPMFSDDDISPARTITRSAESSIQPLRIRFEDTVTLGKNQETCSLNSVENEESIFEYIEAVLLASDLNWDEFEERWLSSIPILDPSLYNELQIFSSRPADDQLLLFDTTNEILEEICDRSLDQLIEKDLEASKTWMDLRSETREIVIETEEWIFEDMIDDTVSVAGSSVSIRLQTQDYKFLKLVTSINTQTTQVVLMTSDEMIGKNRVEDIRWLCSLSESELDLLISLKKMAIQRSSFIEHHFLSDKFDLKLLRGLSFVLIQVLKDRLGDNPQVTESCLEESNLVKQEISEEFREMGVEELMAYIGSDRKKVMSEFFGGDYLVTEKKSFLRRGRTPLL</sequence>
<feature type="region of interest" description="Disordered" evidence="1">
    <location>
        <begin position="280"/>
        <end position="299"/>
    </location>
</feature>
<evidence type="ECO:0000256" key="1">
    <source>
        <dbReference type="SAM" id="MobiDB-lite"/>
    </source>
</evidence>
<dbReference type="InterPro" id="IPR025486">
    <property type="entry name" value="DUF4378"/>
</dbReference>
<feature type="region of interest" description="Disordered" evidence="1">
    <location>
        <begin position="234"/>
        <end position="255"/>
    </location>
</feature>
<feature type="compositionally biased region" description="Basic and acidic residues" evidence="1">
    <location>
        <begin position="149"/>
        <end position="179"/>
    </location>
</feature>
<keyword evidence="4" id="KW-1185">Reference proteome</keyword>
<dbReference type="Proteomes" id="UP000245207">
    <property type="component" value="Unassembled WGS sequence"/>
</dbReference>
<dbReference type="STRING" id="35608.A0A2U1LQH9"/>
<proteinExistence type="predicted"/>
<feature type="compositionally biased region" description="Basic and acidic residues" evidence="1">
    <location>
        <begin position="280"/>
        <end position="294"/>
    </location>
</feature>
<dbReference type="Pfam" id="PF14309">
    <property type="entry name" value="DUF4378"/>
    <property type="match status" value="2"/>
</dbReference>
<feature type="domain" description="DUF4378" evidence="2">
    <location>
        <begin position="514"/>
        <end position="577"/>
    </location>
</feature>
<dbReference type="EMBL" id="PKPP01008214">
    <property type="protein sequence ID" value="PWA51273.1"/>
    <property type="molecule type" value="Genomic_DNA"/>
</dbReference>
<feature type="compositionally biased region" description="Low complexity" evidence="1">
    <location>
        <begin position="422"/>
        <end position="434"/>
    </location>
</feature>